<dbReference type="GO" id="GO:0000981">
    <property type="term" value="F:DNA-binding transcription factor activity, RNA polymerase II-specific"/>
    <property type="evidence" value="ECO:0007669"/>
    <property type="project" value="InterPro"/>
</dbReference>
<feature type="region of interest" description="Disordered" evidence="12">
    <location>
        <begin position="32"/>
        <end position="71"/>
    </location>
</feature>
<keyword evidence="8 9" id="KW-0539">Nucleus</keyword>
<evidence type="ECO:0000256" key="6">
    <source>
        <dbReference type="ARBA" id="ARBA00023155"/>
    </source>
</evidence>
<accession>A0A7N0U5N4</accession>
<evidence type="ECO:0000256" key="8">
    <source>
        <dbReference type="ARBA" id="ARBA00023242"/>
    </source>
</evidence>
<dbReference type="InterPro" id="IPR001356">
    <property type="entry name" value="HD"/>
</dbReference>
<dbReference type="PROSITE" id="PS00027">
    <property type="entry name" value="HOMEOBOX_1"/>
    <property type="match status" value="1"/>
</dbReference>
<protein>
    <submittedName>
        <fullName evidence="15">Uncharacterized protein</fullName>
    </submittedName>
</protein>
<dbReference type="GO" id="GO:0005634">
    <property type="term" value="C:nucleus"/>
    <property type="evidence" value="ECO:0007669"/>
    <property type="project" value="UniProtKB-SubCell"/>
</dbReference>
<keyword evidence="16" id="KW-1185">Reference proteome</keyword>
<keyword evidence="5 9" id="KW-0238">DNA-binding</keyword>
<dbReference type="CDD" id="cd00086">
    <property type="entry name" value="homeodomain"/>
    <property type="match status" value="1"/>
</dbReference>
<evidence type="ECO:0000256" key="11">
    <source>
        <dbReference type="SAM" id="Coils"/>
    </source>
</evidence>
<evidence type="ECO:0000256" key="2">
    <source>
        <dbReference type="ARBA" id="ARBA00006789"/>
    </source>
</evidence>
<dbReference type="PANTHER" id="PTHR45654">
    <property type="entry name" value="HOMEOBOX-LEUCINE ZIPPER PROTEIN MERISTEM L1"/>
    <property type="match status" value="1"/>
</dbReference>
<dbReference type="Proteomes" id="UP000594263">
    <property type="component" value="Unplaced"/>
</dbReference>
<dbReference type="PANTHER" id="PTHR45654:SF5">
    <property type="entry name" value="HOMEOBOX-LEUCINE ZIPPER PROTEIN ANTHOCYANINLESS 2-RELATED"/>
    <property type="match status" value="1"/>
</dbReference>
<feature type="coiled-coil region" evidence="11">
    <location>
        <begin position="115"/>
        <end position="150"/>
    </location>
</feature>
<evidence type="ECO:0000256" key="5">
    <source>
        <dbReference type="ARBA" id="ARBA00023125"/>
    </source>
</evidence>
<sequence length="751" mass="82338">MQLTRMEGGGAEGGLIGAGELVDQHLVPGVLDGFDESRSGSENLDAASGDDQSIMRGEGRAPKRKKYHRHTPQQIQELEAFYKECPHPDEKQRLELSRRLNLETRQVKFWFQNRRTQMKTQIERHENMLLKKENDKLRFEQAAMKNALRNPLCTSCGGPVVSPELPFDEQTLKSENARLRDELTRICLLTEKFLGRPISSIASSLTQRSTTSTLDFSLGNIGFQGLNSMDHALSSGLDMSLLGSAVSLPEAPVDKSFIVQLAVTAMDELMKMAAVNTSLWSSSSDGVKEVLNFEEYLATFPPTIGPKPNNFVLDASRDTGLVCLNSLALVETFMDLNQWVSVFPSLVARASTTTVISPGLDGSWNGTLQLMQAELQVLSPLVPLRQVKFLRFCKKHEEGKWAVVDLSIDAVHEGSVALSPFSLCRRLPSGCVIQEMPDGFSKVTWIEHTQYDENVVHPLYRRLLGSGMGFGAKRWLASLQRHCEGLAALMASGEPVENPSGMTASGRKSMFKLARRMSDNFCSGVCASLMSKWERLYPGNVGEESVQLMSRKTVDSPGEPSGIVLSATASVWMPVARQRLFDFLRDKRYRSDWDILSNGGPIQEVVRISKGPDPGNCVSLLRCDTASPSQEMLILQETWTDAASSLIVYAPVDTPAIQSVLGGGDSTYVALLPSGFALYPDPDPAQTGNPAAGCLLTAGFQILVNELPTAKLTVDSVTTVEHLIHCTIEKIHQALDCAAPASRSQNPVPHE</sequence>
<dbReference type="PROSITE" id="PS50071">
    <property type="entry name" value="HOMEOBOX_2"/>
    <property type="match status" value="1"/>
</dbReference>
<dbReference type="SMART" id="SM00234">
    <property type="entry name" value="START"/>
    <property type="match status" value="1"/>
</dbReference>
<feature type="domain" description="Homeobox" evidence="13">
    <location>
        <begin position="61"/>
        <end position="121"/>
    </location>
</feature>
<evidence type="ECO:0000256" key="9">
    <source>
        <dbReference type="PROSITE-ProRule" id="PRU00108"/>
    </source>
</evidence>
<evidence type="ECO:0000313" key="16">
    <source>
        <dbReference type="Proteomes" id="UP000594263"/>
    </source>
</evidence>
<evidence type="ECO:0000256" key="10">
    <source>
        <dbReference type="RuleBase" id="RU000682"/>
    </source>
</evidence>
<feature type="DNA-binding region" description="Homeobox" evidence="9">
    <location>
        <begin position="63"/>
        <end position="122"/>
    </location>
</feature>
<comment type="subcellular location">
    <subcellularLocation>
        <location evidence="1 9 10">Nucleus</location>
    </subcellularLocation>
</comment>
<dbReference type="EnsemblPlants" id="Kaladp0055s0365.1.v1.1">
    <property type="protein sequence ID" value="Kaladp0055s0365.1.v1.1"/>
    <property type="gene ID" value="Kaladp0055s0365.v1.1"/>
</dbReference>
<dbReference type="InterPro" id="IPR002913">
    <property type="entry name" value="START_lipid-bd_dom"/>
</dbReference>
<dbReference type="GO" id="GO:0003677">
    <property type="term" value="F:DNA binding"/>
    <property type="evidence" value="ECO:0007669"/>
    <property type="project" value="UniProtKB-UniRule"/>
</dbReference>
<keyword evidence="6 9" id="KW-0371">Homeobox</keyword>
<evidence type="ECO:0000256" key="3">
    <source>
        <dbReference type="ARBA" id="ARBA00023015"/>
    </source>
</evidence>
<dbReference type="Pfam" id="PF01852">
    <property type="entry name" value="START"/>
    <property type="match status" value="1"/>
</dbReference>
<evidence type="ECO:0000259" key="13">
    <source>
        <dbReference type="PROSITE" id="PS50071"/>
    </source>
</evidence>
<comment type="similarity">
    <text evidence="2">Belongs to the HD-ZIP homeobox family. Class IV subfamily.</text>
</comment>
<keyword evidence="7" id="KW-0804">Transcription</keyword>
<evidence type="ECO:0000313" key="15">
    <source>
        <dbReference type="EnsemblPlants" id="Kaladp0055s0365.1.v1.1"/>
    </source>
</evidence>
<dbReference type="Gene3D" id="1.10.10.60">
    <property type="entry name" value="Homeodomain-like"/>
    <property type="match status" value="1"/>
</dbReference>
<proteinExistence type="inferred from homology"/>
<dbReference type="SUPFAM" id="SSF46689">
    <property type="entry name" value="Homeodomain-like"/>
    <property type="match status" value="1"/>
</dbReference>
<dbReference type="InterPro" id="IPR009057">
    <property type="entry name" value="Homeodomain-like_sf"/>
</dbReference>
<keyword evidence="4 11" id="KW-0175">Coiled coil</keyword>
<dbReference type="InterPro" id="IPR057993">
    <property type="entry name" value="HD-Zip_IV_C"/>
</dbReference>
<dbReference type="GO" id="GO:0008289">
    <property type="term" value="F:lipid binding"/>
    <property type="evidence" value="ECO:0007669"/>
    <property type="project" value="InterPro"/>
</dbReference>
<dbReference type="Pfam" id="PF25797">
    <property type="entry name" value="PDF2_C"/>
    <property type="match status" value="1"/>
</dbReference>
<dbReference type="AlphaFoldDB" id="A0A7N0U5N4"/>
<reference evidence="15" key="1">
    <citation type="submission" date="2021-01" db="UniProtKB">
        <authorList>
            <consortium name="EnsemblPlants"/>
        </authorList>
    </citation>
    <scope>IDENTIFICATION</scope>
</reference>
<feature type="domain" description="START" evidence="14">
    <location>
        <begin position="251"/>
        <end position="488"/>
    </location>
</feature>
<dbReference type="SUPFAM" id="SSF55961">
    <property type="entry name" value="Bet v1-like"/>
    <property type="match status" value="2"/>
</dbReference>
<dbReference type="SMART" id="SM00389">
    <property type="entry name" value="HOX"/>
    <property type="match status" value="1"/>
</dbReference>
<dbReference type="Gramene" id="Kaladp0055s0365.1.v1.1">
    <property type="protein sequence ID" value="Kaladp0055s0365.1.v1.1"/>
    <property type="gene ID" value="Kaladp0055s0365.v1.1"/>
</dbReference>
<evidence type="ECO:0000256" key="1">
    <source>
        <dbReference type="ARBA" id="ARBA00004123"/>
    </source>
</evidence>
<dbReference type="InterPro" id="IPR017970">
    <property type="entry name" value="Homeobox_CS"/>
</dbReference>
<dbReference type="InterPro" id="IPR042160">
    <property type="entry name" value="HD-Zip_IV"/>
</dbReference>
<dbReference type="Pfam" id="PF00046">
    <property type="entry name" value="Homeodomain"/>
    <property type="match status" value="1"/>
</dbReference>
<evidence type="ECO:0000259" key="14">
    <source>
        <dbReference type="PROSITE" id="PS50848"/>
    </source>
</evidence>
<keyword evidence="3" id="KW-0805">Transcription regulation</keyword>
<name>A0A7N0U5N4_KALFE</name>
<evidence type="ECO:0000256" key="12">
    <source>
        <dbReference type="SAM" id="MobiDB-lite"/>
    </source>
</evidence>
<evidence type="ECO:0000256" key="4">
    <source>
        <dbReference type="ARBA" id="ARBA00023054"/>
    </source>
</evidence>
<dbReference type="PROSITE" id="PS50848">
    <property type="entry name" value="START"/>
    <property type="match status" value="1"/>
</dbReference>
<evidence type="ECO:0000256" key="7">
    <source>
        <dbReference type="ARBA" id="ARBA00023163"/>
    </source>
</evidence>
<organism evidence="15 16">
    <name type="scientific">Kalanchoe fedtschenkoi</name>
    <name type="common">Lavender scallops</name>
    <name type="synonym">South American air plant</name>
    <dbReference type="NCBI Taxonomy" id="63787"/>
    <lineage>
        <taxon>Eukaryota</taxon>
        <taxon>Viridiplantae</taxon>
        <taxon>Streptophyta</taxon>
        <taxon>Embryophyta</taxon>
        <taxon>Tracheophyta</taxon>
        <taxon>Spermatophyta</taxon>
        <taxon>Magnoliopsida</taxon>
        <taxon>eudicotyledons</taxon>
        <taxon>Gunneridae</taxon>
        <taxon>Pentapetalae</taxon>
        <taxon>Saxifragales</taxon>
        <taxon>Crassulaceae</taxon>
        <taxon>Kalanchoe</taxon>
    </lineage>
</organism>
<dbReference type="CDD" id="cd08875">
    <property type="entry name" value="START_ArGLABRA2_like"/>
    <property type="match status" value="1"/>
</dbReference>
<feature type="compositionally biased region" description="Basic residues" evidence="12">
    <location>
        <begin position="62"/>
        <end position="71"/>
    </location>
</feature>
<dbReference type="FunFam" id="1.10.10.60:FF:000229">
    <property type="entry name" value="Homeobox-leucine zipper protein HDG1"/>
    <property type="match status" value="1"/>
</dbReference>